<comment type="caution">
    <text evidence="1">The sequence shown here is derived from an EMBL/GenBank/DDBJ whole genome shotgun (WGS) entry which is preliminary data.</text>
</comment>
<protein>
    <submittedName>
        <fullName evidence="1">Uncharacterized protein</fullName>
    </submittedName>
</protein>
<dbReference type="EMBL" id="BARS01008879">
    <property type="protein sequence ID" value="GAF67729.1"/>
    <property type="molecule type" value="Genomic_DNA"/>
</dbReference>
<evidence type="ECO:0000313" key="1">
    <source>
        <dbReference type="EMBL" id="GAF67729.1"/>
    </source>
</evidence>
<sequence>MVKYYGRARQRTGSVNTNQLGLKMSGCPSKVGRKGVISRYIQRRVNCAQGVCGVPKVHGVAWRYNYSNAKPFCKEPVGKCLAAAGGIGNINTPYYKTVQPGKRGCTLASQRGKYPGGLNVLPVPLNLPPAPGQKGTLQAQYNAWLAKQLHFN</sequence>
<proteinExistence type="predicted"/>
<reference evidence="1" key="1">
    <citation type="journal article" date="2014" name="Front. Microbiol.">
        <title>High frequency of phylogenetically diverse reductive dehalogenase-homologous genes in deep subseafloor sedimentary metagenomes.</title>
        <authorList>
            <person name="Kawai M."/>
            <person name="Futagami T."/>
            <person name="Toyoda A."/>
            <person name="Takaki Y."/>
            <person name="Nishi S."/>
            <person name="Hori S."/>
            <person name="Arai W."/>
            <person name="Tsubouchi T."/>
            <person name="Morono Y."/>
            <person name="Uchiyama I."/>
            <person name="Ito T."/>
            <person name="Fujiyama A."/>
            <person name="Inagaki F."/>
            <person name="Takami H."/>
        </authorList>
    </citation>
    <scope>NUCLEOTIDE SEQUENCE</scope>
    <source>
        <strain evidence="1">Expedition CK06-06</strain>
    </source>
</reference>
<dbReference type="AlphaFoldDB" id="X0RFN9"/>
<organism evidence="1">
    <name type="scientific">marine sediment metagenome</name>
    <dbReference type="NCBI Taxonomy" id="412755"/>
    <lineage>
        <taxon>unclassified sequences</taxon>
        <taxon>metagenomes</taxon>
        <taxon>ecological metagenomes</taxon>
    </lineage>
</organism>
<gene>
    <name evidence="1" type="ORF">S01H1_16831</name>
</gene>
<name>X0RFN9_9ZZZZ</name>
<accession>X0RFN9</accession>